<dbReference type="PANTHER" id="PTHR30055:SF234">
    <property type="entry name" value="HTH-TYPE TRANSCRIPTIONAL REGULATOR BETI"/>
    <property type="match status" value="1"/>
</dbReference>
<dbReference type="PROSITE" id="PS50977">
    <property type="entry name" value="HTH_TETR_2"/>
    <property type="match status" value="1"/>
</dbReference>
<dbReference type="Pfam" id="PF00440">
    <property type="entry name" value="TetR_N"/>
    <property type="match status" value="1"/>
</dbReference>
<dbReference type="Gene3D" id="1.10.357.10">
    <property type="entry name" value="Tetracycline Repressor, domain 2"/>
    <property type="match status" value="1"/>
</dbReference>
<accession>A0AAE4R2W6</accession>
<dbReference type="AlphaFoldDB" id="A0AAE4R2W6"/>
<dbReference type="GO" id="GO:0003700">
    <property type="term" value="F:DNA-binding transcription factor activity"/>
    <property type="evidence" value="ECO:0007669"/>
    <property type="project" value="TreeGrafter"/>
</dbReference>
<proteinExistence type="predicted"/>
<evidence type="ECO:0000259" key="5">
    <source>
        <dbReference type="PROSITE" id="PS50977"/>
    </source>
</evidence>
<name>A0AAE4R2W6_9ACTN</name>
<keyword evidence="2 4" id="KW-0238">DNA-binding</keyword>
<dbReference type="EMBL" id="JAWLKJ010000004">
    <property type="protein sequence ID" value="MDV6300517.1"/>
    <property type="molecule type" value="Genomic_DNA"/>
</dbReference>
<dbReference type="PANTHER" id="PTHR30055">
    <property type="entry name" value="HTH-TYPE TRANSCRIPTIONAL REGULATOR RUTR"/>
    <property type="match status" value="1"/>
</dbReference>
<dbReference type="Proteomes" id="UP001185873">
    <property type="component" value="Unassembled WGS sequence"/>
</dbReference>
<gene>
    <name evidence="6" type="ORF">R3P82_15515</name>
</gene>
<keyword evidence="1" id="KW-0805">Transcription regulation</keyword>
<evidence type="ECO:0000313" key="6">
    <source>
        <dbReference type="EMBL" id="MDV6300517.1"/>
    </source>
</evidence>
<dbReference type="InterPro" id="IPR050109">
    <property type="entry name" value="HTH-type_TetR-like_transc_reg"/>
</dbReference>
<dbReference type="RefSeq" id="WP_317470960.1">
    <property type="nucleotide sequence ID" value="NZ_JAWLKJ010000004.1"/>
</dbReference>
<evidence type="ECO:0000256" key="4">
    <source>
        <dbReference type="PROSITE-ProRule" id="PRU00335"/>
    </source>
</evidence>
<dbReference type="InterPro" id="IPR009057">
    <property type="entry name" value="Homeodomain-like_sf"/>
</dbReference>
<evidence type="ECO:0000256" key="1">
    <source>
        <dbReference type="ARBA" id="ARBA00023015"/>
    </source>
</evidence>
<reference evidence="6" key="1">
    <citation type="submission" date="2023-10" db="EMBL/GenBank/DDBJ databases">
        <title>Development of a sustainable strategy for remediation of hydrocarbon-contaminated territories based on the waste exchange concept.</title>
        <authorList>
            <person name="Krivoruchko A."/>
        </authorList>
    </citation>
    <scope>NUCLEOTIDE SEQUENCE</scope>
    <source>
        <strain evidence="6">IEGM 1175</strain>
    </source>
</reference>
<dbReference type="InterPro" id="IPR001647">
    <property type="entry name" value="HTH_TetR"/>
</dbReference>
<organism evidence="6 7">
    <name type="scientific">Dietzia maris</name>
    <dbReference type="NCBI Taxonomy" id="37915"/>
    <lineage>
        <taxon>Bacteria</taxon>
        <taxon>Bacillati</taxon>
        <taxon>Actinomycetota</taxon>
        <taxon>Actinomycetes</taxon>
        <taxon>Mycobacteriales</taxon>
        <taxon>Dietziaceae</taxon>
        <taxon>Dietzia</taxon>
    </lineage>
</organism>
<evidence type="ECO:0000313" key="7">
    <source>
        <dbReference type="Proteomes" id="UP001185873"/>
    </source>
</evidence>
<evidence type="ECO:0000256" key="3">
    <source>
        <dbReference type="ARBA" id="ARBA00023163"/>
    </source>
</evidence>
<feature type="domain" description="HTH tetR-type" evidence="5">
    <location>
        <begin position="9"/>
        <end position="69"/>
    </location>
</feature>
<dbReference type="SUPFAM" id="SSF46689">
    <property type="entry name" value="Homeodomain-like"/>
    <property type="match status" value="1"/>
</dbReference>
<dbReference type="PRINTS" id="PR00455">
    <property type="entry name" value="HTHTETR"/>
</dbReference>
<feature type="DNA-binding region" description="H-T-H motif" evidence="4">
    <location>
        <begin position="32"/>
        <end position="51"/>
    </location>
</feature>
<evidence type="ECO:0000256" key="2">
    <source>
        <dbReference type="ARBA" id="ARBA00023125"/>
    </source>
</evidence>
<dbReference type="GO" id="GO:0000976">
    <property type="term" value="F:transcription cis-regulatory region binding"/>
    <property type="evidence" value="ECO:0007669"/>
    <property type="project" value="TreeGrafter"/>
</dbReference>
<keyword evidence="3" id="KW-0804">Transcription</keyword>
<comment type="caution">
    <text evidence="6">The sequence shown here is derived from an EMBL/GenBank/DDBJ whole genome shotgun (WGS) entry which is preliminary data.</text>
</comment>
<sequence length="193" mass="21682">MGIRDEHRARMLVEIQRAALDLVEENGLDATTVADIAARVGISERTVFRYYSSKVHALMPGQQGLIDALMTVESARSDPAGILHDLLAASREVFAHEVERRVFRRVSRLLMREPDLLHAVAQQERVLVETLRTALTARGVLPHLQAHLVAEVVTAAWRVAWQSFDREELEGRDRDPLSLFDETVRELGGLFPG</sequence>
<protein>
    <submittedName>
        <fullName evidence="6">Helix-turn-helix domain-containing protein</fullName>
    </submittedName>
</protein>